<dbReference type="EMBL" id="JARBHB010000010">
    <property type="protein sequence ID" value="KAJ8874175.1"/>
    <property type="molecule type" value="Genomic_DNA"/>
</dbReference>
<keyword evidence="3" id="KW-1185">Reference proteome</keyword>
<evidence type="ECO:0000313" key="2">
    <source>
        <dbReference type="EMBL" id="KAJ8874175.1"/>
    </source>
</evidence>
<organism evidence="2 3">
    <name type="scientific">Dryococelus australis</name>
    <dbReference type="NCBI Taxonomy" id="614101"/>
    <lineage>
        <taxon>Eukaryota</taxon>
        <taxon>Metazoa</taxon>
        <taxon>Ecdysozoa</taxon>
        <taxon>Arthropoda</taxon>
        <taxon>Hexapoda</taxon>
        <taxon>Insecta</taxon>
        <taxon>Pterygota</taxon>
        <taxon>Neoptera</taxon>
        <taxon>Polyneoptera</taxon>
        <taxon>Phasmatodea</taxon>
        <taxon>Verophasmatodea</taxon>
        <taxon>Anareolatae</taxon>
        <taxon>Phasmatidae</taxon>
        <taxon>Eurycanthinae</taxon>
        <taxon>Dryococelus</taxon>
    </lineage>
</organism>
<proteinExistence type="predicted"/>
<dbReference type="Pfam" id="PF16087">
    <property type="entry name" value="DUF4817"/>
    <property type="match status" value="1"/>
</dbReference>
<dbReference type="InterPro" id="IPR032135">
    <property type="entry name" value="DUF4817"/>
</dbReference>
<name>A0ABQ9GQ73_9NEOP</name>
<evidence type="ECO:0000313" key="3">
    <source>
        <dbReference type="Proteomes" id="UP001159363"/>
    </source>
</evidence>
<sequence>MAFSQERRVFIVEHYFATRSYARVADEFRLRYPDTTVPNNATITRLSNRFRESGSAADKKRSGRPAILAEAKLADVERTMLRSP</sequence>
<protein>
    <recommendedName>
        <fullName evidence="1">DUF4817 domain-containing protein</fullName>
    </recommendedName>
</protein>
<evidence type="ECO:0000259" key="1">
    <source>
        <dbReference type="Pfam" id="PF16087"/>
    </source>
</evidence>
<gene>
    <name evidence="2" type="ORF">PR048_025017</name>
</gene>
<feature type="domain" description="DUF4817" evidence="1">
    <location>
        <begin position="6"/>
        <end position="55"/>
    </location>
</feature>
<reference evidence="2 3" key="1">
    <citation type="submission" date="2023-02" db="EMBL/GenBank/DDBJ databases">
        <title>LHISI_Scaffold_Assembly.</title>
        <authorList>
            <person name="Stuart O.P."/>
            <person name="Cleave R."/>
            <person name="Magrath M.J.L."/>
            <person name="Mikheyev A.S."/>
        </authorList>
    </citation>
    <scope>NUCLEOTIDE SEQUENCE [LARGE SCALE GENOMIC DNA]</scope>
    <source>
        <strain evidence="2">Daus_M_001</strain>
        <tissue evidence="2">Leg muscle</tissue>
    </source>
</reference>
<comment type="caution">
    <text evidence="2">The sequence shown here is derived from an EMBL/GenBank/DDBJ whole genome shotgun (WGS) entry which is preliminary data.</text>
</comment>
<accession>A0ABQ9GQ73</accession>
<dbReference type="Proteomes" id="UP001159363">
    <property type="component" value="Chromosome 9"/>
</dbReference>